<comment type="caution">
    <text evidence="2">The sequence shown here is derived from an EMBL/GenBank/DDBJ whole genome shotgun (WGS) entry which is preliminary data.</text>
</comment>
<protein>
    <submittedName>
        <fullName evidence="2">Transcription factor, fungi</fullName>
    </submittedName>
</protein>
<keyword evidence="1" id="KW-0472">Membrane</keyword>
<proteinExistence type="predicted"/>
<reference evidence="2 3" key="2">
    <citation type="journal article" date="2014" name="Proc. Natl. Acad. Sci. U.S.A.">
        <title>Trajectory and genomic determinants of fungal-pathogen speciation and host adaptation.</title>
        <authorList>
            <person name="Hu X."/>
            <person name="Xiao G."/>
            <person name="Zheng P."/>
            <person name="Shang Y."/>
            <person name="Su Y."/>
            <person name="Zhang X."/>
            <person name="Liu X."/>
            <person name="Zhan S."/>
            <person name="St Leger R.J."/>
            <person name="Wang C."/>
        </authorList>
    </citation>
    <scope>GENOME REANNOTATION</scope>
    <source>
        <strain evidence="3">ARSEF 23 / ATCC MYA-3075</strain>
    </source>
</reference>
<gene>
    <name evidence="2" type="ORF">MAA_11401</name>
</gene>
<dbReference type="Proteomes" id="UP000002498">
    <property type="component" value="Unassembled WGS sequence"/>
</dbReference>
<name>A0A0B2XE47_METRA</name>
<evidence type="ECO:0000313" key="3">
    <source>
        <dbReference type="Proteomes" id="UP000002498"/>
    </source>
</evidence>
<evidence type="ECO:0000313" key="2">
    <source>
        <dbReference type="EMBL" id="KHO11010.1"/>
    </source>
</evidence>
<dbReference type="HOGENOM" id="CLU_1482326_0_0_1"/>
<dbReference type="KEGG" id="maj:MAA_11401"/>
<feature type="transmembrane region" description="Helical" evidence="1">
    <location>
        <begin position="70"/>
        <end position="89"/>
    </location>
</feature>
<organism evidence="2 3">
    <name type="scientific">Metarhizium robertsii (strain ARSEF 23 / ATCC MYA-3075)</name>
    <name type="common">Metarhizium anisopliae (strain ARSEF 23)</name>
    <dbReference type="NCBI Taxonomy" id="655844"/>
    <lineage>
        <taxon>Eukaryota</taxon>
        <taxon>Fungi</taxon>
        <taxon>Dikarya</taxon>
        <taxon>Ascomycota</taxon>
        <taxon>Pezizomycotina</taxon>
        <taxon>Sordariomycetes</taxon>
        <taxon>Hypocreomycetidae</taxon>
        <taxon>Hypocreales</taxon>
        <taxon>Clavicipitaceae</taxon>
        <taxon>Metarhizium</taxon>
    </lineage>
</organism>
<dbReference type="AlphaFoldDB" id="A0A0B2XE47"/>
<feature type="transmembrane region" description="Helical" evidence="1">
    <location>
        <begin position="109"/>
        <end position="137"/>
    </location>
</feature>
<keyword evidence="1" id="KW-1133">Transmembrane helix</keyword>
<accession>A0A0B2XE47</accession>
<dbReference type="OrthoDB" id="5325022at2759"/>
<feature type="transmembrane region" description="Helical" evidence="1">
    <location>
        <begin position="7"/>
        <end position="25"/>
    </location>
</feature>
<dbReference type="GeneID" id="23632849"/>
<keyword evidence="3" id="KW-1185">Reference proteome</keyword>
<dbReference type="EMBL" id="ADNJ02000007">
    <property type="protein sequence ID" value="KHO11010.1"/>
    <property type="molecule type" value="Genomic_DNA"/>
</dbReference>
<sequence length="182" mass="19919">MVVAIRFIQLFLVVAILGPSAYTHLRNPDRGRHQRPGPLRDVPEFALVTVVISIWLALSVQLLGRPLFGLTTFSLSAAWAGLIFAAGTVRRSLRSSYGFCDNYKVFGGVVAGIARLGAIEFSLLFFIAWVTGAVVSYRHRRSGCRARARRVAAAGSGTAPYQLQMQPRTKTDYHAVSQQVSP</sequence>
<keyword evidence="1" id="KW-0812">Transmembrane</keyword>
<dbReference type="RefSeq" id="XP_011411697.1">
    <property type="nucleotide sequence ID" value="XM_011413395.1"/>
</dbReference>
<evidence type="ECO:0000256" key="1">
    <source>
        <dbReference type="SAM" id="Phobius"/>
    </source>
</evidence>
<feature type="transmembrane region" description="Helical" evidence="1">
    <location>
        <begin position="45"/>
        <end position="63"/>
    </location>
</feature>
<reference evidence="2 3" key="1">
    <citation type="journal article" date="2011" name="PLoS Genet.">
        <title>Genome sequencing and comparative transcriptomics of the model entomopathogenic fungi Metarhizium anisopliae and M. acridum.</title>
        <authorList>
            <person name="Gao Q."/>
            <person name="Jin K."/>
            <person name="Ying S.H."/>
            <person name="Zhang Y."/>
            <person name="Xiao G."/>
            <person name="Shang Y."/>
            <person name="Duan Z."/>
            <person name="Hu X."/>
            <person name="Xie X.Q."/>
            <person name="Zhou G."/>
            <person name="Peng G."/>
            <person name="Luo Z."/>
            <person name="Huang W."/>
            <person name="Wang B."/>
            <person name="Fang W."/>
            <person name="Wang S."/>
            <person name="Zhong Y."/>
            <person name="Ma L.J."/>
            <person name="St Leger R.J."/>
            <person name="Zhao G.P."/>
            <person name="Pei Y."/>
            <person name="Feng M.G."/>
            <person name="Xia Y."/>
            <person name="Wang C."/>
        </authorList>
    </citation>
    <scope>NUCLEOTIDE SEQUENCE [LARGE SCALE GENOMIC DNA]</scope>
    <source>
        <strain evidence="3">ARSEF 23 / ATCC MYA-3075</strain>
    </source>
</reference>